<dbReference type="Proteomes" id="UP001652582">
    <property type="component" value="Chromosome 16"/>
</dbReference>
<proteinExistence type="predicted"/>
<feature type="transmembrane region" description="Helical" evidence="1">
    <location>
        <begin position="124"/>
        <end position="147"/>
    </location>
</feature>
<evidence type="ECO:0000313" key="3">
    <source>
        <dbReference type="RefSeq" id="XP_052741995.1"/>
    </source>
</evidence>
<dbReference type="PANTHER" id="PTHR36694:SF11">
    <property type="entry name" value="LP21121P-RELATED"/>
    <property type="match status" value="1"/>
</dbReference>
<dbReference type="GeneID" id="112054417"/>
<dbReference type="PANTHER" id="PTHR36694">
    <property type="entry name" value="PASIFLORA 1, ISOFORM A-RELATED"/>
    <property type="match status" value="1"/>
</dbReference>
<feature type="transmembrane region" description="Helical" evidence="1">
    <location>
        <begin position="153"/>
        <end position="172"/>
    </location>
</feature>
<evidence type="ECO:0000256" key="1">
    <source>
        <dbReference type="SAM" id="Phobius"/>
    </source>
</evidence>
<keyword evidence="2" id="KW-1185">Reference proteome</keyword>
<accession>A0ABM3LSD7</accession>
<evidence type="ECO:0000313" key="2">
    <source>
        <dbReference type="Proteomes" id="UP001652582"/>
    </source>
</evidence>
<keyword evidence="1" id="KW-0812">Transmembrane</keyword>
<organism evidence="2 3">
    <name type="scientific">Bicyclus anynana</name>
    <name type="common">Squinting bush brown butterfly</name>
    <dbReference type="NCBI Taxonomy" id="110368"/>
    <lineage>
        <taxon>Eukaryota</taxon>
        <taxon>Metazoa</taxon>
        <taxon>Ecdysozoa</taxon>
        <taxon>Arthropoda</taxon>
        <taxon>Hexapoda</taxon>
        <taxon>Insecta</taxon>
        <taxon>Pterygota</taxon>
        <taxon>Neoptera</taxon>
        <taxon>Endopterygota</taxon>
        <taxon>Lepidoptera</taxon>
        <taxon>Glossata</taxon>
        <taxon>Ditrysia</taxon>
        <taxon>Papilionoidea</taxon>
        <taxon>Nymphalidae</taxon>
        <taxon>Satyrinae</taxon>
        <taxon>Satyrini</taxon>
        <taxon>Mycalesina</taxon>
        <taxon>Bicyclus</taxon>
    </lineage>
</organism>
<feature type="transmembrane region" description="Helical" evidence="1">
    <location>
        <begin position="86"/>
        <end position="112"/>
    </location>
</feature>
<protein>
    <submittedName>
        <fullName evidence="3">Uncharacterized protein LOC112054417</fullName>
    </submittedName>
</protein>
<reference evidence="3" key="1">
    <citation type="submission" date="2025-08" db="UniProtKB">
        <authorList>
            <consortium name="RefSeq"/>
        </authorList>
    </citation>
    <scope>IDENTIFICATION</scope>
</reference>
<dbReference type="RefSeq" id="XP_052741995.1">
    <property type="nucleotide sequence ID" value="XM_052886035.1"/>
</dbReference>
<feature type="transmembrane region" description="Helical" evidence="1">
    <location>
        <begin position="49"/>
        <end position="74"/>
    </location>
</feature>
<name>A0ABM3LSD7_BICAN</name>
<keyword evidence="1" id="KW-1133">Transmembrane helix</keyword>
<gene>
    <name evidence="3" type="primary">LOC112054417</name>
</gene>
<keyword evidence="1" id="KW-0472">Membrane</keyword>
<sequence>MADNLQVASKRSQSEPHKQAIISEARANFVLEQCCFCCIPLRIGSLILAYLYLVATLISLIFTTLALVAISIFVNDPDTIHHRTELIQALAISSVVELLTMFSLSFAIVLLIGLHKNKRNYVKIFIIFLLVCIVINVIQRLVTLVLFAEKRVVDAITILLYIFFNIYFVVVLRSHYLELGGRCNNLPGHLHRDGHLSPKV</sequence>